<evidence type="ECO:0000313" key="5">
    <source>
        <dbReference type="EMBL" id="KAI3857196.1"/>
    </source>
</evidence>
<keyword evidence="2" id="KW-0808">Transferase</keyword>
<dbReference type="SUPFAM" id="SSF46785">
    <property type="entry name" value="Winged helix' DNA-binding domain"/>
    <property type="match status" value="1"/>
</dbReference>
<reference evidence="5" key="1">
    <citation type="submission" date="2022-04" db="EMBL/GenBank/DDBJ databases">
        <title>A functionally conserved STORR gene fusion in Papaver species that diverged 16.8 million years ago.</title>
        <authorList>
            <person name="Catania T."/>
        </authorList>
    </citation>
    <scope>NUCLEOTIDE SEQUENCE</scope>
    <source>
        <strain evidence="5">S-188037</strain>
    </source>
</reference>
<dbReference type="EMBL" id="JAJJMB010014886">
    <property type="protein sequence ID" value="KAI3857196.1"/>
    <property type="molecule type" value="Genomic_DNA"/>
</dbReference>
<keyword evidence="6" id="KW-1185">Reference proteome</keyword>
<organism evidence="5 6">
    <name type="scientific">Papaver atlanticum</name>
    <dbReference type="NCBI Taxonomy" id="357466"/>
    <lineage>
        <taxon>Eukaryota</taxon>
        <taxon>Viridiplantae</taxon>
        <taxon>Streptophyta</taxon>
        <taxon>Embryophyta</taxon>
        <taxon>Tracheophyta</taxon>
        <taxon>Spermatophyta</taxon>
        <taxon>Magnoliopsida</taxon>
        <taxon>Ranunculales</taxon>
        <taxon>Papaveraceae</taxon>
        <taxon>Papaveroideae</taxon>
        <taxon>Papaver</taxon>
    </lineage>
</organism>
<dbReference type="InterPro" id="IPR036390">
    <property type="entry name" value="WH_DNA-bd_sf"/>
</dbReference>
<gene>
    <name evidence="5" type="ORF">MKW98_010610</name>
</gene>
<dbReference type="InterPro" id="IPR016461">
    <property type="entry name" value="COMT-like"/>
</dbReference>
<dbReference type="AlphaFoldDB" id="A0AAD4S2I5"/>
<evidence type="ECO:0000256" key="2">
    <source>
        <dbReference type="ARBA" id="ARBA00022679"/>
    </source>
</evidence>
<evidence type="ECO:0000256" key="1">
    <source>
        <dbReference type="ARBA" id="ARBA00022603"/>
    </source>
</evidence>
<dbReference type="Gene3D" id="1.10.10.10">
    <property type="entry name" value="Winged helix-like DNA-binding domain superfamily/Winged helix DNA-binding domain"/>
    <property type="match status" value="1"/>
</dbReference>
<name>A0AAD4S2I5_9MAGN</name>
<sequence length="255" mass="28085">MDSTSQEEIELIQADTHIWKCAFSYASSMSLKSRTDPLNSLMRFMIHSGFFATQNLAENQEQQAYVLTATSRLLVKANANTMSSVVLSMVDPFMASSLHSLSTWFQGSESTPFVAAHGMTLWNMLEQNPEFGKNFHDSMANDLRKSLVDVEGGIGTTAHAVVGAFPHLNCMVLDLPNVCFSLMCFGLFSGCEFILLSLCSESECCTFGDGIELLNTLNSDSFQPLENREAILDKDANSIPDSQSRFAYLTVTLPP</sequence>
<feature type="domain" description="O-methyltransferase C-terminal" evidence="4">
    <location>
        <begin position="101"/>
        <end position="179"/>
    </location>
</feature>
<dbReference type="PANTHER" id="PTHR11746">
    <property type="entry name" value="O-METHYLTRANSFERASE"/>
    <property type="match status" value="1"/>
</dbReference>
<dbReference type="Pfam" id="PF00891">
    <property type="entry name" value="Methyltransf_2"/>
    <property type="match status" value="1"/>
</dbReference>
<protein>
    <recommendedName>
        <fullName evidence="4">O-methyltransferase C-terminal domain-containing protein</fullName>
    </recommendedName>
</protein>
<evidence type="ECO:0000313" key="6">
    <source>
        <dbReference type="Proteomes" id="UP001202328"/>
    </source>
</evidence>
<dbReference type="Proteomes" id="UP001202328">
    <property type="component" value="Unassembled WGS sequence"/>
</dbReference>
<evidence type="ECO:0000256" key="3">
    <source>
        <dbReference type="ARBA" id="ARBA00022691"/>
    </source>
</evidence>
<dbReference type="InterPro" id="IPR036388">
    <property type="entry name" value="WH-like_DNA-bd_sf"/>
</dbReference>
<dbReference type="InterPro" id="IPR029063">
    <property type="entry name" value="SAM-dependent_MTases_sf"/>
</dbReference>
<dbReference type="SUPFAM" id="SSF53335">
    <property type="entry name" value="S-adenosyl-L-methionine-dependent methyltransferases"/>
    <property type="match status" value="1"/>
</dbReference>
<keyword evidence="1" id="KW-0489">Methyltransferase</keyword>
<accession>A0AAD4S2I5</accession>
<proteinExistence type="predicted"/>
<dbReference type="GO" id="GO:0032259">
    <property type="term" value="P:methylation"/>
    <property type="evidence" value="ECO:0007669"/>
    <property type="project" value="UniProtKB-KW"/>
</dbReference>
<comment type="caution">
    <text evidence="5">The sequence shown here is derived from an EMBL/GenBank/DDBJ whole genome shotgun (WGS) entry which is preliminary data.</text>
</comment>
<evidence type="ECO:0000259" key="4">
    <source>
        <dbReference type="Pfam" id="PF00891"/>
    </source>
</evidence>
<keyword evidence="3" id="KW-0949">S-adenosyl-L-methionine</keyword>
<dbReference type="Gene3D" id="3.40.50.150">
    <property type="entry name" value="Vaccinia Virus protein VP39"/>
    <property type="match status" value="1"/>
</dbReference>
<dbReference type="GO" id="GO:0008171">
    <property type="term" value="F:O-methyltransferase activity"/>
    <property type="evidence" value="ECO:0007669"/>
    <property type="project" value="InterPro"/>
</dbReference>
<dbReference type="InterPro" id="IPR001077">
    <property type="entry name" value="COMT_C"/>
</dbReference>